<comment type="caution">
    <text evidence="1">The sequence shown here is derived from an EMBL/GenBank/DDBJ whole genome shotgun (WGS) entry which is preliminary data.</text>
</comment>
<evidence type="ECO:0000313" key="2">
    <source>
        <dbReference type="Proteomes" id="UP000315783"/>
    </source>
</evidence>
<dbReference type="EMBL" id="SPUK01000005">
    <property type="protein sequence ID" value="TQV97220.1"/>
    <property type="molecule type" value="Genomic_DNA"/>
</dbReference>
<accession>A0A545V670</accession>
<dbReference type="Proteomes" id="UP000315783">
    <property type="component" value="Unassembled WGS sequence"/>
</dbReference>
<evidence type="ECO:0000313" key="1">
    <source>
        <dbReference type="EMBL" id="TQV97220.1"/>
    </source>
</evidence>
<keyword evidence="2" id="KW-1185">Reference proteome</keyword>
<sequence length="80" mass="8853">MTMLSPSRHGESVCAHSYIKRFAGAGDDVAMRVACGPEEHARASAPPIRHTFLRGCRRSHDYSPCLIRITLTRFLSPSLV</sequence>
<protein>
    <submittedName>
        <fullName evidence="1">Uncharacterized protein</fullName>
    </submittedName>
</protein>
<gene>
    <name evidence="1" type="ORF">IF1G_04460</name>
</gene>
<proteinExistence type="predicted"/>
<organism evidence="1 2">
    <name type="scientific">Cordyceps javanica</name>
    <dbReference type="NCBI Taxonomy" id="43265"/>
    <lineage>
        <taxon>Eukaryota</taxon>
        <taxon>Fungi</taxon>
        <taxon>Dikarya</taxon>
        <taxon>Ascomycota</taxon>
        <taxon>Pezizomycotina</taxon>
        <taxon>Sordariomycetes</taxon>
        <taxon>Hypocreomycetidae</taxon>
        <taxon>Hypocreales</taxon>
        <taxon>Cordycipitaceae</taxon>
        <taxon>Cordyceps</taxon>
    </lineage>
</organism>
<reference evidence="1 2" key="1">
    <citation type="journal article" date="2019" name="Appl. Microbiol. Biotechnol.">
        <title>Genome sequence of Isaria javanica and comparative genome analysis insights into family S53 peptidase evolution in fungal entomopathogens.</title>
        <authorList>
            <person name="Lin R."/>
            <person name="Zhang X."/>
            <person name="Xin B."/>
            <person name="Zou M."/>
            <person name="Gao Y."/>
            <person name="Qin F."/>
            <person name="Hu Q."/>
            <person name="Xie B."/>
            <person name="Cheng X."/>
        </authorList>
    </citation>
    <scope>NUCLEOTIDE SEQUENCE [LARGE SCALE GENOMIC DNA]</scope>
    <source>
        <strain evidence="1 2">IJ1G</strain>
    </source>
</reference>
<dbReference type="AlphaFoldDB" id="A0A545V670"/>
<name>A0A545V670_9HYPO</name>